<sequence>MAILHLPIFLLQQLSSSSQHNSSSFHQTQSPNFYLIIFFPLSHLLFQENTTQLTPHNKNKNNNNPHQHNSLTFPLKSRNTNPAIQMLISSQFTATTTTHSNNTQQQQISLKKFAAAAVKQLSNKIRVWVGSPANNHCRHRLQQHQHNKNRENNGFYVDDLGKT</sequence>
<reference evidence="2" key="1">
    <citation type="journal article" date="2018" name="Nat. Plants">
        <title>Whole-genome landscape of Medicago truncatula symbiotic genes.</title>
        <authorList>
            <person name="Pecrix Y."/>
            <person name="Gamas P."/>
            <person name="Carrere S."/>
        </authorList>
    </citation>
    <scope>NUCLEOTIDE SEQUENCE</scope>
    <source>
        <tissue evidence="2">Leaves</tissue>
    </source>
</reference>
<name>A0A396HCA6_MEDTR</name>
<feature type="signal peptide" evidence="1">
    <location>
        <begin position="1"/>
        <end position="18"/>
    </location>
</feature>
<dbReference type="Proteomes" id="UP000265566">
    <property type="component" value="Chromosome 6"/>
</dbReference>
<evidence type="ECO:0000313" key="2">
    <source>
        <dbReference type="EMBL" id="RHN50288.1"/>
    </source>
</evidence>
<dbReference type="AlphaFoldDB" id="A0A396HCA6"/>
<dbReference type="Gramene" id="rna34560">
    <property type="protein sequence ID" value="RHN50288.1"/>
    <property type="gene ID" value="gene34560"/>
</dbReference>
<evidence type="ECO:0008006" key="3">
    <source>
        <dbReference type="Google" id="ProtNLM"/>
    </source>
</evidence>
<feature type="chain" id="PRO_5017441294" description="Transmembrane protein" evidence="1">
    <location>
        <begin position="19"/>
        <end position="163"/>
    </location>
</feature>
<accession>A0A396HCA6</accession>
<keyword evidence="1" id="KW-0732">Signal</keyword>
<comment type="caution">
    <text evidence="2">The sequence shown here is derived from an EMBL/GenBank/DDBJ whole genome shotgun (WGS) entry which is preliminary data.</text>
</comment>
<protein>
    <recommendedName>
        <fullName evidence="3">Transmembrane protein</fullName>
    </recommendedName>
</protein>
<gene>
    <name evidence="2" type="ORF">MtrunA17_Chr6g0455831</name>
</gene>
<organism evidence="2">
    <name type="scientific">Medicago truncatula</name>
    <name type="common">Barrel medic</name>
    <name type="synonym">Medicago tribuloides</name>
    <dbReference type="NCBI Taxonomy" id="3880"/>
    <lineage>
        <taxon>Eukaryota</taxon>
        <taxon>Viridiplantae</taxon>
        <taxon>Streptophyta</taxon>
        <taxon>Embryophyta</taxon>
        <taxon>Tracheophyta</taxon>
        <taxon>Spermatophyta</taxon>
        <taxon>Magnoliopsida</taxon>
        <taxon>eudicotyledons</taxon>
        <taxon>Gunneridae</taxon>
        <taxon>Pentapetalae</taxon>
        <taxon>rosids</taxon>
        <taxon>fabids</taxon>
        <taxon>Fabales</taxon>
        <taxon>Fabaceae</taxon>
        <taxon>Papilionoideae</taxon>
        <taxon>50 kb inversion clade</taxon>
        <taxon>NPAAA clade</taxon>
        <taxon>Hologalegina</taxon>
        <taxon>IRL clade</taxon>
        <taxon>Trifolieae</taxon>
        <taxon>Medicago</taxon>
    </lineage>
</organism>
<dbReference type="EMBL" id="PSQE01000006">
    <property type="protein sequence ID" value="RHN50288.1"/>
    <property type="molecule type" value="Genomic_DNA"/>
</dbReference>
<proteinExistence type="predicted"/>
<evidence type="ECO:0000256" key="1">
    <source>
        <dbReference type="SAM" id="SignalP"/>
    </source>
</evidence>